<evidence type="ECO:0000313" key="4">
    <source>
        <dbReference type="EMBL" id="KEZ41409.1"/>
    </source>
</evidence>
<feature type="compositionally biased region" description="Basic and acidic residues" evidence="1">
    <location>
        <begin position="620"/>
        <end position="630"/>
    </location>
</feature>
<protein>
    <recommendedName>
        <fullName evidence="3">Calcium channel YVC1-like C-terminal transmembrane domain-containing protein</fullName>
    </recommendedName>
</protein>
<keyword evidence="2" id="KW-0812">Transmembrane</keyword>
<accession>A0A084G247</accession>
<proteinExistence type="predicted"/>
<gene>
    <name evidence="4" type="ORF">SAPIO_CDS7537</name>
</gene>
<dbReference type="AlphaFoldDB" id="A0A084G247"/>
<feature type="transmembrane region" description="Helical" evidence="2">
    <location>
        <begin position="420"/>
        <end position="439"/>
    </location>
</feature>
<dbReference type="InterPro" id="IPR052971">
    <property type="entry name" value="TRP_calcium_channel"/>
</dbReference>
<dbReference type="RefSeq" id="XP_016641208.1">
    <property type="nucleotide sequence ID" value="XM_016789381.1"/>
</dbReference>
<feature type="transmembrane region" description="Helical" evidence="2">
    <location>
        <begin position="381"/>
        <end position="399"/>
    </location>
</feature>
<sequence>MPIRVKLKKLPAPRAPSPGPSGFVYVELPDIREGDSFRDVIKKFSRYFSAIITLPHTFEQLRTSSSELRSLVDHLALNCSNPTIVNALLALKWHYVADDKTRDLSASRAHACEIVAWRFLSRLSEREAVDYCLYEIPELEEPEPIPDTIPEESTSTEHSPLLPRSNGGSYGRRSMATTVNSVKRGQLLQSLSRLTASFSVEEGEEVEEDPTAPFRGLNALEIAAISNSKEFLGQAVVQKIITAIWNGDIIFWDRLDVLAVKKPRYYNPATADPFSRLRVPKYLKAWEIVFFLGFMAIYYTVLVERDVDVITRAEYVLYIWLAAFLYDEISAWNDAGSMFYTSDLWNVFDMIMISLGITFAILKIIGIITHNQQAVEVAFDIFALEALFMVPRICSFLSLSPYWGTLIPCFKEMGKDFVKFMILVIIIYCGFLTTFSLVGRNTFTFANMTMILTKIFFGSSGTGIEIMDDIDPVFGPPLMLLFICLSSFLLTGSLTGMLSNSFSRVITQARSEYLFVYSIYVLEASTSNRLTHFLPPLNLVSLIIFRPLRLFFHSATKFRAGRIALLKITHLPIVGVIKLYESIRCRNIQDEFAGFRGPTFSQEDTLRASLHKQPSSADSKSAEADAKESSANDGSLVLSQMETRVNEMASKIDRLTLILLTMQEKQEEHQQQLQREKEEREKKEKEKEEREQKEKEEREQREKEEKEKREKEERELKEKEEKEAREKKEREEREQKEKEEREQREKEEREKQEKEEKERKEKEERELKEKEEKEKKEKEEKELKEKKEREEQEQKEREEKEKKEREERELKEKEEKEKKEREEKEKKEKEERELKEREEKEMKEREERELKEKEEKEKKEREEREQKEREEKEKEERELKEKEEAEKKEREAKEQEEREQKKDHDDQKPDDE</sequence>
<evidence type="ECO:0000259" key="3">
    <source>
        <dbReference type="Pfam" id="PF23317"/>
    </source>
</evidence>
<dbReference type="GeneID" id="27726609"/>
<feature type="domain" description="Calcium channel YVC1-like C-terminal transmembrane" evidence="3">
    <location>
        <begin position="294"/>
        <end position="582"/>
    </location>
</feature>
<dbReference type="InterPro" id="IPR056336">
    <property type="entry name" value="YVC1_C"/>
</dbReference>
<dbReference type="PANTHER" id="PTHR35859:SF5">
    <property type="entry name" value="ION TRANSPORT DOMAIN-CONTAINING PROTEIN"/>
    <property type="match status" value="1"/>
</dbReference>
<organism evidence="4 5">
    <name type="scientific">Pseudallescheria apiosperma</name>
    <name type="common">Scedosporium apiospermum</name>
    <dbReference type="NCBI Taxonomy" id="563466"/>
    <lineage>
        <taxon>Eukaryota</taxon>
        <taxon>Fungi</taxon>
        <taxon>Dikarya</taxon>
        <taxon>Ascomycota</taxon>
        <taxon>Pezizomycotina</taxon>
        <taxon>Sordariomycetes</taxon>
        <taxon>Hypocreomycetidae</taxon>
        <taxon>Microascales</taxon>
        <taxon>Microascaceae</taxon>
        <taxon>Scedosporium</taxon>
    </lineage>
</organism>
<feature type="transmembrane region" description="Helical" evidence="2">
    <location>
        <begin position="344"/>
        <end position="369"/>
    </location>
</feature>
<feature type="region of interest" description="Disordered" evidence="1">
    <location>
        <begin position="608"/>
        <end position="635"/>
    </location>
</feature>
<keyword evidence="2" id="KW-0472">Membrane</keyword>
<dbReference type="Proteomes" id="UP000028545">
    <property type="component" value="Unassembled WGS sequence"/>
</dbReference>
<comment type="caution">
    <text evidence="4">The sequence shown here is derived from an EMBL/GenBank/DDBJ whole genome shotgun (WGS) entry which is preliminary data.</text>
</comment>
<evidence type="ECO:0000313" key="5">
    <source>
        <dbReference type="Proteomes" id="UP000028545"/>
    </source>
</evidence>
<feature type="region of interest" description="Disordered" evidence="1">
    <location>
        <begin position="669"/>
        <end position="912"/>
    </location>
</feature>
<feature type="transmembrane region" description="Helical" evidence="2">
    <location>
        <begin position="478"/>
        <end position="498"/>
    </location>
</feature>
<evidence type="ECO:0000256" key="1">
    <source>
        <dbReference type="SAM" id="MobiDB-lite"/>
    </source>
</evidence>
<dbReference type="HOGENOM" id="CLU_014699_0_1_1"/>
<name>A0A084G247_PSEDA</name>
<keyword evidence="2" id="KW-1133">Transmembrane helix</keyword>
<dbReference type="KEGG" id="sapo:SAPIO_CDS7537"/>
<dbReference type="PANTHER" id="PTHR35859">
    <property type="entry name" value="NONSELECTIVE CATION CHANNEL PROTEIN"/>
    <property type="match status" value="1"/>
</dbReference>
<keyword evidence="5" id="KW-1185">Reference proteome</keyword>
<feature type="transmembrane region" description="Helical" evidence="2">
    <location>
        <begin position="315"/>
        <end position="332"/>
    </location>
</feature>
<reference evidence="4 5" key="1">
    <citation type="journal article" date="2014" name="Genome Announc.">
        <title>Draft genome sequence of the pathogenic fungus Scedosporium apiospermum.</title>
        <authorList>
            <person name="Vandeputte P."/>
            <person name="Ghamrawi S."/>
            <person name="Rechenmann M."/>
            <person name="Iltis A."/>
            <person name="Giraud S."/>
            <person name="Fleury M."/>
            <person name="Thornton C."/>
            <person name="Delhaes L."/>
            <person name="Meyer W."/>
            <person name="Papon N."/>
            <person name="Bouchara J.P."/>
        </authorList>
    </citation>
    <scope>NUCLEOTIDE SEQUENCE [LARGE SCALE GENOMIC DNA]</scope>
    <source>
        <strain evidence="4 5">IHEM 14462</strain>
    </source>
</reference>
<dbReference type="Pfam" id="PF23317">
    <property type="entry name" value="YVC1_C"/>
    <property type="match status" value="1"/>
</dbReference>
<feature type="transmembrane region" description="Helical" evidence="2">
    <location>
        <begin position="285"/>
        <end position="303"/>
    </location>
</feature>
<dbReference type="OrthoDB" id="310870at2759"/>
<feature type="region of interest" description="Disordered" evidence="1">
    <location>
        <begin position="142"/>
        <end position="173"/>
    </location>
</feature>
<evidence type="ECO:0000256" key="2">
    <source>
        <dbReference type="SAM" id="Phobius"/>
    </source>
</evidence>
<dbReference type="OMA" id="FTHEANV"/>
<dbReference type="VEuPathDB" id="FungiDB:SAPIO_CDS7537"/>
<dbReference type="EMBL" id="JOWA01000110">
    <property type="protein sequence ID" value="KEZ41409.1"/>
    <property type="molecule type" value="Genomic_DNA"/>
</dbReference>